<proteinExistence type="predicted"/>
<feature type="region of interest" description="Disordered" evidence="1">
    <location>
        <begin position="65"/>
        <end position="85"/>
    </location>
</feature>
<feature type="compositionally biased region" description="Low complexity" evidence="1">
    <location>
        <begin position="65"/>
        <end position="78"/>
    </location>
</feature>
<accession>A0A0A9A0M2</accession>
<reference evidence="2" key="2">
    <citation type="journal article" date="2015" name="Data Brief">
        <title>Shoot transcriptome of the giant reed, Arundo donax.</title>
        <authorList>
            <person name="Barrero R.A."/>
            <person name="Guerrero F.D."/>
            <person name="Moolhuijzen P."/>
            <person name="Goolsby J.A."/>
            <person name="Tidwell J."/>
            <person name="Bellgard S.E."/>
            <person name="Bellgard M.I."/>
        </authorList>
    </citation>
    <scope>NUCLEOTIDE SEQUENCE</scope>
    <source>
        <tissue evidence="2">Shoot tissue taken approximately 20 cm above the soil surface</tissue>
    </source>
</reference>
<dbReference type="EMBL" id="GBRH01252701">
    <property type="protein sequence ID" value="JAD45194.1"/>
    <property type="molecule type" value="Transcribed_RNA"/>
</dbReference>
<reference evidence="2" key="1">
    <citation type="submission" date="2014-09" db="EMBL/GenBank/DDBJ databases">
        <authorList>
            <person name="Magalhaes I.L.F."/>
            <person name="Oliveira U."/>
            <person name="Santos F.R."/>
            <person name="Vidigal T.H.D.A."/>
            <person name="Brescovit A.D."/>
            <person name="Santos A.J."/>
        </authorList>
    </citation>
    <scope>NUCLEOTIDE SEQUENCE</scope>
    <source>
        <tissue evidence="2">Shoot tissue taken approximately 20 cm above the soil surface</tissue>
    </source>
</reference>
<organism evidence="2">
    <name type="scientific">Arundo donax</name>
    <name type="common">Giant reed</name>
    <name type="synonym">Donax arundinaceus</name>
    <dbReference type="NCBI Taxonomy" id="35708"/>
    <lineage>
        <taxon>Eukaryota</taxon>
        <taxon>Viridiplantae</taxon>
        <taxon>Streptophyta</taxon>
        <taxon>Embryophyta</taxon>
        <taxon>Tracheophyta</taxon>
        <taxon>Spermatophyta</taxon>
        <taxon>Magnoliopsida</taxon>
        <taxon>Liliopsida</taxon>
        <taxon>Poales</taxon>
        <taxon>Poaceae</taxon>
        <taxon>PACMAD clade</taxon>
        <taxon>Arundinoideae</taxon>
        <taxon>Arundineae</taxon>
        <taxon>Arundo</taxon>
    </lineage>
</organism>
<evidence type="ECO:0000313" key="2">
    <source>
        <dbReference type="EMBL" id="JAD45194.1"/>
    </source>
</evidence>
<dbReference type="AlphaFoldDB" id="A0A0A9A0M2"/>
<sequence>MISNRGRALPRRPRARACRYGDERRRWGRRASWRWRSSSGSRRCPRPGATHVLSSSCTRTCRGSFAPTSSPSFPSCSARTTSSSP</sequence>
<evidence type="ECO:0000256" key="1">
    <source>
        <dbReference type="SAM" id="MobiDB-lite"/>
    </source>
</evidence>
<protein>
    <submittedName>
        <fullName evidence="2">Uncharacterized protein</fullName>
    </submittedName>
</protein>
<name>A0A0A9A0M2_ARUDO</name>